<reference evidence="1 2" key="1">
    <citation type="submission" date="2016-05" db="EMBL/GenBank/DDBJ databases">
        <title>Single-cell genome of chain-forming Candidatus Thiomargarita nelsonii and comparison to other large sulfur-oxidizing bacteria.</title>
        <authorList>
            <person name="Winkel M."/>
            <person name="Salman V."/>
            <person name="Woyke T."/>
            <person name="Schulz-Vogt H."/>
            <person name="Richter M."/>
            <person name="Flood B."/>
            <person name="Bailey J."/>
            <person name="Amann R."/>
            <person name="Mussmann M."/>
        </authorList>
    </citation>
    <scope>NUCLEOTIDE SEQUENCE [LARGE SCALE GENOMIC DNA]</scope>
    <source>
        <strain evidence="1 2">THI036</strain>
    </source>
</reference>
<accession>A0A176S1Y8</accession>
<comment type="caution">
    <text evidence="1">The sequence shown here is derived from an EMBL/GenBank/DDBJ whole genome shotgun (WGS) entry which is preliminary data.</text>
</comment>
<proteinExistence type="predicted"/>
<protein>
    <submittedName>
        <fullName evidence="1">Uncharacterized protein</fullName>
    </submittedName>
</protein>
<organism evidence="1 2">
    <name type="scientific">Candidatus Thiomargarita nelsonii</name>
    <dbReference type="NCBI Taxonomy" id="1003181"/>
    <lineage>
        <taxon>Bacteria</taxon>
        <taxon>Pseudomonadati</taxon>
        <taxon>Pseudomonadota</taxon>
        <taxon>Gammaproteobacteria</taxon>
        <taxon>Thiotrichales</taxon>
        <taxon>Thiotrichaceae</taxon>
        <taxon>Thiomargarita</taxon>
    </lineage>
</organism>
<name>A0A176S1Y8_9GAMM</name>
<gene>
    <name evidence="1" type="ORF">THIOM_002282</name>
</gene>
<dbReference type="AlphaFoldDB" id="A0A176S1Y8"/>
<dbReference type="EMBL" id="LUTY01001284">
    <property type="protein sequence ID" value="OAD21938.1"/>
    <property type="molecule type" value="Genomic_DNA"/>
</dbReference>
<sequence length="51" mass="5766">MTAKLAMTTVNKAILVGRFNFIFNPTILPNFLMLNGELNQHAKALLKPFFD</sequence>
<dbReference type="Proteomes" id="UP000076962">
    <property type="component" value="Unassembled WGS sequence"/>
</dbReference>
<keyword evidence="2" id="KW-1185">Reference proteome</keyword>
<evidence type="ECO:0000313" key="1">
    <source>
        <dbReference type="EMBL" id="OAD21938.1"/>
    </source>
</evidence>
<evidence type="ECO:0000313" key="2">
    <source>
        <dbReference type="Proteomes" id="UP000076962"/>
    </source>
</evidence>